<dbReference type="PROSITE" id="PS51318">
    <property type="entry name" value="TAT"/>
    <property type="match status" value="1"/>
</dbReference>
<dbReference type="EMBL" id="VDFV01000047">
    <property type="protein sequence ID" value="TNC63753.1"/>
    <property type="molecule type" value="Genomic_DNA"/>
</dbReference>
<evidence type="ECO:0000313" key="7">
    <source>
        <dbReference type="EMBL" id="TNC63753.1"/>
    </source>
</evidence>
<dbReference type="PANTHER" id="PTHR42978">
    <property type="entry name" value="QUORUM-QUENCHING LACTONASE YTNP-RELATED-RELATED"/>
    <property type="match status" value="1"/>
</dbReference>
<keyword evidence="5" id="KW-0732">Signal</keyword>
<protein>
    <submittedName>
        <fullName evidence="7">MBL fold metallo-hydrolase</fullName>
    </submittedName>
</protein>
<keyword evidence="2" id="KW-0479">Metal-binding</keyword>
<dbReference type="PANTHER" id="PTHR42978:SF6">
    <property type="entry name" value="QUORUM-QUENCHING LACTONASE YTNP-RELATED"/>
    <property type="match status" value="1"/>
</dbReference>
<gene>
    <name evidence="7" type="ORF">FHG71_19165</name>
</gene>
<dbReference type="GO" id="GO:0016787">
    <property type="term" value="F:hydrolase activity"/>
    <property type="evidence" value="ECO:0007669"/>
    <property type="project" value="UniProtKB-KW"/>
</dbReference>
<evidence type="ECO:0000256" key="2">
    <source>
        <dbReference type="ARBA" id="ARBA00022723"/>
    </source>
</evidence>
<dbReference type="CDD" id="cd07720">
    <property type="entry name" value="OPHC2-like_MBL-fold"/>
    <property type="match status" value="1"/>
</dbReference>
<evidence type="ECO:0000256" key="3">
    <source>
        <dbReference type="ARBA" id="ARBA00022801"/>
    </source>
</evidence>
<dbReference type="OrthoDB" id="9773738at2"/>
<dbReference type="RefSeq" id="WP_139083307.1">
    <property type="nucleotide sequence ID" value="NZ_VDFV01000047.1"/>
</dbReference>
<dbReference type="InterPro" id="IPR051013">
    <property type="entry name" value="MBL_superfamily_lactonases"/>
</dbReference>
<name>A0A5C4NC05_9RHOB</name>
<feature type="domain" description="Metallo-beta-lactamase" evidence="6">
    <location>
        <begin position="95"/>
        <end position="281"/>
    </location>
</feature>
<comment type="caution">
    <text evidence="7">The sequence shown here is derived from an EMBL/GenBank/DDBJ whole genome shotgun (WGS) entry which is preliminary data.</text>
</comment>
<dbReference type="GO" id="GO:0046872">
    <property type="term" value="F:metal ion binding"/>
    <property type="evidence" value="ECO:0007669"/>
    <property type="project" value="UniProtKB-KW"/>
</dbReference>
<sequence length="307" mass="33744">MKLNRRHALLAGAALPLAAPAFLRARPAVAQDASAATPFPLSRQFNLGDMKVTALLAGSGQQENPHEIFGLNVDQATFDQVSQENFIPADRSMGFFTPTLVDTGNERILFDTGMMAGGLLQAMQDVGYAPENVTHVVLTHMHPDHIGGLTDDAGNPTFPEAAYVTGQTEFDHWAGQNDEMFEAKVRPFAERMTFLQPEGSVASGITAVEAFGHTPGHMAYMLESGDRRLLLTADTANHYVWSLQNPDWEVLYDADKPQAAETRRRILGMLASDRTPMLGYHMPFPAVGFVEQDGESFRWVPHSYQLV</sequence>
<dbReference type="Gene3D" id="3.60.15.10">
    <property type="entry name" value="Ribonuclease Z/Hydroxyacylglutathione hydrolase-like"/>
    <property type="match status" value="1"/>
</dbReference>
<dbReference type="SUPFAM" id="SSF56281">
    <property type="entry name" value="Metallo-hydrolase/oxidoreductase"/>
    <property type="match status" value="1"/>
</dbReference>
<evidence type="ECO:0000313" key="8">
    <source>
        <dbReference type="Proteomes" id="UP000305709"/>
    </source>
</evidence>
<dbReference type="AlphaFoldDB" id="A0A5C4NC05"/>
<keyword evidence="3 7" id="KW-0378">Hydrolase</keyword>
<proteinExistence type="inferred from homology"/>
<dbReference type="InterPro" id="IPR006311">
    <property type="entry name" value="TAT_signal"/>
</dbReference>
<dbReference type="Pfam" id="PF00753">
    <property type="entry name" value="Lactamase_B"/>
    <property type="match status" value="1"/>
</dbReference>
<dbReference type="InterPro" id="IPR036866">
    <property type="entry name" value="RibonucZ/Hydroxyglut_hydro"/>
</dbReference>
<evidence type="ECO:0000259" key="6">
    <source>
        <dbReference type="SMART" id="SM00849"/>
    </source>
</evidence>
<feature type="signal peptide" evidence="5">
    <location>
        <begin position="1"/>
        <end position="30"/>
    </location>
</feature>
<organism evidence="7 8">
    <name type="scientific">Rubellimicrobium roseum</name>
    <dbReference type="NCBI Taxonomy" id="687525"/>
    <lineage>
        <taxon>Bacteria</taxon>
        <taxon>Pseudomonadati</taxon>
        <taxon>Pseudomonadota</taxon>
        <taxon>Alphaproteobacteria</taxon>
        <taxon>Rhodobacterales</taxon>
        <taxon>Roseobacteraceae</taxon>
        <taxon>Rubellimicrobium</taxon>
    </lineage>
</organism>
<comment type="similarity">
    <text evidence="1">Belongs to the metallo-beta-lactamase superfamily.</text>
</comment>
<dbReference type="SMART" id="SM00849">
    <property type="entry name" value="Lactamase_B"/>
    <property type="match status" value="1"/>
</dbReference>
<evidence type="ECO:0000256" key="5">
    <source>
        <dbReference type="SAM" id="SignalP"/>
    </source>
</evidence>
<evidence type="ECO:0000256" key="1">
    <source>
        <dbReference type="ARBA" id="ARBA00007749"/>
    </source>
</evidence>
<evidence type="ECO:0000256" key="4">
    <source>
        <dbReference type="ARBA" id="ARBA00022833"/>
    </source>
</evidence>
<accession>A0A5C4NC05</accession>
<reference evidence="7 8" key="1">
    <citation type="submission" date="2019-06" db="EMBL/GenBank/DDBJ databases">
        <authorList>
            <person name="Jiang L."/>
        </authorList>
    </citation>
    <scope>NUCLEOTIDE SEQUENCE [LARGE SCALE GENOMIC DNA]</scope>
    <source>
        <strain evidence="7 8">YIM 48858</strain>
    </source>
</reference>
<dbReference type="InterPro" id="IPR001279">
    <property type="entry name" value="Metallo-B-lactamas"/>
</dbReference>
<keyword evidence="4" id="KW-0862">Zinc</keyword>
<dbReference type="Proteomes" id="UP000305709">
    <property type="component" value="Unassembled WGS sequence"/>
</dbReference>
<keyword evidence="8" id="KW-1185">Reference proteome</keyword>
<feature type="chain" id="PRO_5022853080" evidence="5">
    <location>
        <begin position="31"/>
        <end position="307"/>
    </location>
</feature>